<dbReference type="Proteomes" id="UP001198630">
    <property type="component" value="Unassembled WGS sequence"/>
</dbReference>
<accession>A0AAW4XLP1</accession>
<protein>
    <submittedName>
        <fullName evidence="2">DUF2637 domain-containing protein</fullName>
    </submittedName>
</protein>
<proteinExistence type="predicted"/>
<gene>
    <name evidence="2" type="ORF">LQ384_23470</name>
</gene>
<keyword evidence="1" id="KW-1133">Transmembrane helix</keyword>
<sequence>MNHDTVRLTDLAPGKLPTSRTKMFGIAAVAAMALFLAALAFTLSFDALRALAIEIGVQPGRAWMAPVAIDVAQAAATAGYVIFRISGAYAYARMYCMALAIVTVALSVVGNAYHAWQMAGRNLARVAAGEDLGFVPQTPWIAAVIAAIFPLLWLALFHLFTMLLQVVLDERALRRNATSEGRHASLDVDTITSSVAATADAETNAQEDESASTAVAPSVHPVVVSPERDVDDLWSVASGKEPPVATVQDTATCDDISVAAATEPDESVREVTRSGYPQTQEGLLTFLNDSNFHETVKIVASMLITEPHLKQIDVAQRIQVDKSTVSRRWRLFVAAAETEGFLVPPLPTTELGEVNHELQRV</sequence>
<evidence type="ECO:0000256" key="1">
    <source>
        <dbReference type="SAM" id="Phobius"/>
    </source>
</evidence>
<evidence type="ECO:0000313" key="2">
    <source>
        <dbReference type="EMBL" id="MCD2114080.1"/>
    </source>
</evidence>
<name>A0AAW4XLP1_RHORH</name>
<organism evidence="2 3">
    <name type="scientific">Rhodococcus rhodochrous</name>
    <dbReference type="NCBI Taxonomy" id="1829"/>
    <lineage>
        <taxon>Bacteria</taxon>
        <taxon>Bacillati</taxon>
        <taxon>Actinomycetota</taxon>
        <taxon>Actinomycetes</taxon>
        <taxon>Mycobacteriales</taxon>
        <taxon>Nocardiaceae</taxon>
        <taxon>Rhodococcus</taxon>
    </lineage>
</organism>
<keyword evidence="1" id="KW-0812">Transmembrane</keyword>
<feature type="transmembrane region" description="Helical" evidence="1">
    <location>
        <begin position="140"/>
        <end position="168"/>
    </location>
</feature>
<feature type="transmembrane region" description="Helical" evidence="1">
    <location>
        <begin position="95"/>
        <end position="116"/>
    </location>
</feature>
<comment type="caution">
    <text evidence="2">The sequence shown here is derived from an EMBL/GenBank/DDBJ whole genome shotgun (WGS) entry which is preliminary data.</text>
</comment>
<evidence type="ECO:0000313" key="3">
    <source>
        <dbReference type="Proteomes" id="UP001198630"/>
    </source>
</evidence>
<keyword evidence="1" id="KW-0472">Membrane</keyword>
<reference evidence="2" key="1">
    <citation type="submission" date="2021-11" db="EMBL/GenBank/DDBJ databases">
        <title>Development of a sustainable strategy for remediation of hydrocarbon-contaminated territories based on the waste exchange concept.</title>
        <authorList>
            <person name="Elkin A."/>
        </authorList>
    </citation>
    <scope>NUCLEOTIDE SEQUENCE</scope>
    <source>
        <strain evidence="2">IEGM 757</strain>
    </source>
</reference>
<feature type="transmembrane region" description="Helical" evidence="1">
    <location>
        <begin position="63"/>
        <end position="83"/>
    </location>
</feature>
<dbReference type="RefSeq" id="WP_230792188.1">
    <property type="nucleotide sequence ID" value="NZ_JAJNCO010000016.1"/>
</dbReference>
<dbReference type="EMBL" id="JAJNCO010000016">
    <property type="protein sequence ID" value="MCD2114080.1"/>
    <property type="molecule type" value="Genomic_DNA"/>
</dbReference>
<dbReference type="AlphaFoldDB" id="A0AAW4XLP1"/>
<feature type="transmembrane region" description="Helical" evidence="1">
    <location>
        <begin position="23"/>
        <end position="43"/>
    </location>
</feature>